<name>Q93LQ0_BACTU</name>
<reference evidence="1" key="3">
    <citation type="journal article" date="2004" name="Appl. Environ. Microbiol.">
        <title>Binary toxins from Bacillus thuringiensis active against the western corn rootworm, Diabrotica virgifera virgifera LeConte.</title>
        <authorList>
            <person name="Baum J.A."/>
            <person name="Chu C.R."/>
            <person name="Rupar M."/>
            <person name="Brown G.R."/>
            <person name="Donovan W.P."/>
            <person name="Huesing J.E."/>
            <person name="Ilagan O."/>
            <person name="Malvar T.M."/>
            <person name="Pleau M."/>
            <person name="Walters M."/>
            <person name="Vaughn T."/>
        </authorList>
    </citation>
    <scope>NUCLEOTIDE SEQUENCE</scope>
</reference>
<proteinExistence type="predicted"/>
<dbReference type="SMR" id="Q93LQ0"/>
<reference evidence="1" key="1">
    <citation type="submission" date="2001-05" db="EMBL/GenBank/DDBJ databases">
        <authorList>
            <person name="Baum J."/>
        </authorList>
    </citation>
    <scope>NUCLEOTIDE SEQUENCE</scope>
</reference>
<evidence type="ECO:0000313" key="1">
    <source>
        <dbReference type="EMBL" id="AAK64559.1"/>
    </source>
</evidence>
<dbReference type="SUPFAM" id="SSF56973">
    <property type="entry name" value="Aerolisin/ETX pore-forming domain"/>
    <property type="match status" value="1"/>
</dbReference>
<protein>
    <submittedName>
        <fullName evidence="1">Crystal protein ET75</fullName>
    </submittedName>
</protein>
<accession>Q93LQ0</accession>
<dbReference type="AlphaFoldDB" id="Q93LQ0"/>
<organism evidence="1">
    <name type="scientific">Bacillus thuringiensis</name>
    <dbReference type="NCBI Taxonomy" id="1428"/>
    <lineage>
        <taxon>Bacteria</taxon>
        <taxon>Bacillati</taxon>
        <taxon>Bacillota</taxon>
        <taxon>Bacilli</taxon>
        <taxon>Bacillales</taxon>
        <taxon>Bacillaceae</taxon>
        <taxon>Bacillus</taxon>
        <taxon>Bacillus cereus group</taxon>
    </lineage>
</organism>
<dbReference type="Pfam" id="PF03318">
    <property type="entry name" value="ETX_MTX2"/>
    <property type="match status" value="1"/>
</dbReference>
<sequence>MSILNLQDLSQKYMTAALNKINPKKVGTFHFEEPIVLSESSTPTRSEIDAPLNVMFHASQDLDNRRGTSDLKQTVSFSQTQINTVETKTTDGVKTTKEHTFSGTLELKIKYAMFDLGGVSGTYQYKKSTENDISSEKSKSKSDSQTWSISSEYTVKPGVKETLDFYIVGIKTEVPLNIFAEFQGTKTIDNVSNVMAYQEFISQDDEHIRACMKASKLANPDHLSGYTAPKELKANTSKGSVEFRGTAIAKINTGVKCLVVVNGKNSITGKTYSYIHPKTMLADGTIEYLESEIDLLESEIDLLTTSSILV</sequence>
<dbReference type="InterPro" id="IPR004991">
    <property type="entry name" value="Aerolysin-like"/>
</dbReference>
<reference evidence="1" key="2">
    <citation type="submission" date="2001-06" db="EMBL/GenBank/DDBJ databases">
        <title>Coleopteran-toxic polypeptide compositions and insect-resistant transgenic plants.</title>
        <authorList>
            <person name="Rupar M.J."/>
            <person name="Donovan W.P."/>
            <person name="Chu C.-R."/>
            <person name="Pease E."/>
            <person name="Slaney A.C."/>
            <person name="Malvar T.M."/>
            <person name="Baum J.A."/>
        </authorList>
    </citation>
    <scope>NUCLEOTIDE SEQUENCE</scope>
</reference>
<dbReference type="EMBL" id="AY036013">
    <property type="protein sequence ID" value="AAK64559.1"/>
    <property type="molecule type" value="Genomic_DNA"/>
</dbReference>
<dbReference type="Gene3D" id="2.170.15.10">
    <property type="entry name" value="Proaerolysin, chain A, domain 3"/>
    <property type="match status" value="1"/>
</dbReference>